<dbReference type="RefSeq" id="WP_099876291.1">
    <property type="nucleotide sequence ID" value="NZ_CP024608.1"/>
</dbReference>
<dbReference type="PROSITE" id="PS01244">
    <property type="entry name" value="ACONITASE_2"/>
    <property type="match status" value="1"/>
</dbReference>
<comment type="function">
    <text evidence="15">Catalyzes the isomerization of citrate to isocitrate via cis-aconitate.</text>
</comment>
<gene>
    <name evidence="18" type="primary">acnA</name>
    <name evidence="18" type="ORF">CR152_16875</name>
</gene>
<dbReference type="CDD" id="cd01580">
    <property type="entry name" value="AcnA_IRP_Swivel"/>
    <property type="match status" value="1"/>
</dbReference>
<evidence type="ECO:0000256" key="9">
    <source>
        <dbReference type="ARBA" id="ARBA00022723"/>
    </source>
</evidence>
<comment type="subunit">
    <text evidence="6">Monomer.</text>
</comment>
<name>A0A2D2DM17_9BURK</name>
<dbReference type="SUPFAM" id="SSF52016">
    <property type="entry name" value="LeuD/IlvD-like"/>
    <property type="match status" value="1"/>
</dbReference>
<dbReference type="InterPro" id="IPR015931">
    <property type="entry name" value="Acnase/IPM_dHydase_lsu_aba_1/3"/>
</dbReference>
<dbReference type="GO" id="GO:0046872">
    <property type="term" value="F:metal ion binding"/>
    <property type="evidence" value="ECO:0007669"/>
    <property type="project" value="UniProtKB-KW"/>
</dbReference>
<dbReference type="OrthoDB" id="9764318at2"/>
<dbReference type="PROSITE" id="PS00450">
    <property type="entry name" value="ACONITASE_1"/>
    <property type="match status" value="1"/>
</dbReference>
<evidence type="ECO:0000256" key="15">
    <source>
        <dbReference type="RuleBase" id="RU361275"/>
    </source>
</evidence>
<dbReference type="InterPro" id="IPR018136">
    <property type="entry name" value="Aconitase_4Fe-4S_BS"/>
</dbReference>
<dbReference type="InterPro" id="IPR036008">
    <property type="entry name" value="Aconitase_4Fe-4S_dom"/>
</dbReference>
<reference evidence="18" key="1">
    <citation type="submission" date="2017-10" db="EMBL/GenBank/DDBJ databases">
        <title>Massilia psychrophilum sp. nov., a novel purple-pigmented bacterium isolated from Tianshan glacier, Xinjiang Municipality, China.</title>
        <authorList>
            <person name="Wang H."/>
        </authorList>
    </citation>
    <scope>NUCLEOTIDE SEQUENCE [LARGE SCALE GENOMIC DNA]</scope>
    <source>
        <strain evidence="18">B2</strain>
    </source>
</reference>
<evidence type="ECO:0000256" key="2">
    <source>
        <dbReference type="ARBA" id="ARBA00001966"/>
    </source>
</evidence>
<keyword evidence="11 15" id="KW-0408">Iron</keyword>
<dbReference type="Proteomes" id="UP000229897">
    <property type="component" value="Chromosome"/>
</dbReference>
<dbReference type="InterPro" id="IPR044137">
    <property type="entry name" value="AcnA_IRP_Swivel"/>
</dbReference>
<dbReference type="Pfam" id="PF00330">
    <property type="entry name" value="Aconitase"/>
    <property type="match status" value="1"/>
</dbReference>
<sequence>MSRNTLNTLKDFKLSAGQKGKFYSLPALEKSLGVNVSRLPVSIRLVLESVLRNCDGKKVTEEHVKQLANWAPNGERTDEIPFVVARVVLQDFTGVPLLADLAAMRNVANKMGMNPKNIEPLVPVDLVVDHSVTIDHYREKGALDLNMKLEFSRNNERYQFMKWGMQAFDTFGVVPPGFGIVHQVNLEYLARGVHKAGNTYYPDTLVGTDSHTTMINGIGVVGWGVGGIEAEAGMLGQPVYFLTPDVIGVNLTGALREGCTATDLVLTITEMLRKEKVVGKFVEFFGAGTETLSLTDRATIANMAPEYGATMGFFPVDDATIEYFEGTGRTTEEITAFKNYFKAQNLYGVPQEGDIDYTRVVSLDLATVTPSLAGPKRPQDRIEIGNVKNNFIELFSKPTTENGFNKNPADLTNHYETTNGVHVKNGDVLIAAITSCTNTSNPSVLLAAGLLAKKAVEAGLTVAPHIKTSLAPGSRVVTEYLTAAGLLPYLEQLGFGVTAYGCTTCIGNAGDLTPELNAAIAENDIVASAVLSGNRNFEARIHPNIRSNFLASPPLVVAYAIAGNMTRDLMTEPVGKGTNGKDVYLGDIWPTSKEIGKLMKFAMNSKVFKANYADVKGAPGKLWEDVTTTTGQVYDWPKSTYIAEPPFFDGFEMIPKAAATGISGARALGVFGDSITTDHISPAGSIQESGPAGKWLLANGVMKADFNSYGSRRGNHEIMMRGTFANVRIKNRMIPAKADGSAVEGGITIHQPSGQQMSIYDAAMKYVADGVPTMVFGGEEYGTGSSRDWAAKGTQLLGVKAVITRSFERIHRSNLVGMGVLPLQFIGDDSVQTLNITGNEVFDLKGLEGEIKPQQLATLVITRANGDVQEVKVLLRIDTPIEVDYYKHGGILPFVLRQLLAA</sequence>
<dbReference type="InterPro" id="IPR015928">
    <property type="entry name" value="Aconitase/3IPM_dehydase_swvl"/>
</dbReference>
<evidence type="ECO:0000313" key="18">
    <source>
        <dbReference type="EMBL" id="ATQ76024.1"/>
    </source>
</evidence>
<evidence type="ECO:0000256" key="4">
    <source>
        <dbReference type="ARBA" id="ARBA00005026"/>
    </source>
</evidence>
<dbReference type="EMBL" id="CP024608">
    <property type="protein sequence ID" value="ATQ76024.1"/>
    <property type="molecule type" value="Genomic_DNA"/>
</dbReference>
<dbReference type="FunFam" id="3.30.499.10:FF:000002">
    <property type="entry name" value="Aconitate hydratase"/>
    <property type="match status" value="1"/>
</dbReference>
<dbReference type="NCBIfam" id="NF006757">
    <property type="entry name" value="PRK09277.1"/>
    <property type="match status" value="1"/>
</dbReference>
<evidence type="ECO:0000256" key="8">
    <source>
        <dbReference type="ARBA" id="ARBA00022532"/>
    </source>
</evidence>
<keyword evidence="12 15" id="KW-0411">Iron-sulfur</keyword>
<evidence type="ECO:0000256" key="5">
    <source>
        <dbReference type="ARBA" id="ARBA00007185"/>
    </source>
</evidence>
<keyword evidence="19" id="KW-1185">Reference proteome</keyword>
<keyword evidence="7 15" id="KW-0004">4Fe-4S</keyword>
<dbReference type="InterPro" id="IPR001030">
    <property type="entry name" value="Acoase/IPM_deHydtase_lsu_aba"/>
</dbReference>
<evidence type="ECO:0000256" key="14">
    <source>
        <dbReference type="ARBA" id="ARBA00023501"/>
    </source>
</evidence>
<evidence type="ECO:0000259" key="16">
    <source>
        <dbReference type="Pfam" id="PF00330"/>
    </source>
</evidence>
<keyword evidence="8" id="KW-0816">Tricarboxylic acid cycle</keyword>
<keyword evidence="13 15" id="KW-0456">Lyase</keyword>
<dbReference type="FunFam" id="3.20.19.10:FF:000001">
    <property type="entry name" value="Aconitate hydratase"/>
    <property type="match status" value="1"/>
</dbReference>
<comment type="pathway">
    <text evidence="4">Organic acid metabolism; propanoate degradation.</text>
</comment>
<dbReference type="Pfam" id="PF00694">
    <property type="entry name" value="Aconitase_C"/>
    <property type="match status" value="1"/>
</dbReference>
<dbReference type="KEGG" id="mass:CR152_16875"/>
<evidence type="ECO:0000256" key="1">
    <source>
        <dbReference type="ARBA" id="ARBA00000118"/>
    </source>
</evidence>
<comment type="similarity">
    <text evidence="5 15">Belongs to the aconitase/IPM isomerase family.</text>
</comment>
<dbReference type="GO" id="GO:0003994">
    <property type="term" value="F:aconitate hydratase activity"/>
    <property type="evidence" value="ECO:0007669"/>
    <property type="project" value="UniProtKB-EC"/>
</dbReference>
<evidence type="ECO:0000256" key="3">
    <source>
        <dbReference type="ARBA" id="ARBA00004717"/>
    </source>
</evidence>
<feature type="domain" description="Aconitase/3-isopropylmalate dehydratase large subunit alpha/beta/alpha" evidence="16">
    <location>
        <begin position="59"/>
        <end position="563"/>
    </location>
</feature>
<evidence type="ECO:0000256" key="11">
    <source>
        <dbReference type="ARBA" id="ARBA00023004"/>
    </source>
</evidence>
<dbReference type="InterPro" id="IPR000573">
    <property type="entry name" value="AconitaseA/IPMdHydase_ssu_swvl"/>
</dbReference>
<evidence type="ECO:0000259" key="17">
    <source>
        <dbReference type="Pfam" id="PF00694"/>
    </source>
</evidence>
<evidence type="ECO:0000256" key="10">
    <source>
        <dbReference type="ARBA" id="ARBA00022884"/>
    </source>
</evidence>
<dbReference type="GO" id="GO:0006099">
    <property type="term" value="P:tricarboxylic acid cycle"/>
    <property type="evidence" value="ECO:0007669"/>
    <property type="project" value="UniProtKB-UniPathway"/>
</dbReference>
<dbReference type="GO" id="GO:0003723">
    <property type="term" value="F:RNA binding"/>
    <property type="evidence" value="ECO:0007669"/>
    <property type="project" value="UniProtKB-KW"/>
</dbReference>
<evidence type="ECO:0000256" key="13">
    <source>
        <dbReference type="ARBA" id="ARBA00023239"/>
    </source>
</evidence>
<proteinExistence type="inferred from homology"/>
<dbReference type="PRINTS" id="PR00415">
    <property type="entry name" value="ACONITASE"/>
</dbReference>
<dbReference type="SUPFAM" id="SSF53732">
    <property type="entry name" value="Aconitase iron-sulfur domain"/>
    <property type="match status" value="1"/>
</dbReference>
<comment type="catalytic activity">
    <reaction evidence="14 15">
        <text>citrate = D-threo-isocitrate</text>
        <dbReference type="Rhea" id="RHEA:10336"/>
        <dbReference type="ChEBI" id="CHEBI:15562"/>
        <dbReference type="ChEBI" id="CHEBI:16947"/>
        <dbReference type="EC" id="4.2.1.3"/>
    </reaction>
</comment>
<dbReference type="NCBIfam" id="NF009520">
    <property type="entry name" value="PRK12881.1"/>
    <property type="match status" value="1"/>
</dbReference>
<dbReference type="PANTHER" id="PTHR11670">
    <property type="entry name" value="ACONITASE/IRON-RESPONSIVE ELEMENT FAMILY MEMBER"/>
    <property type="match status" value="1"/>
</dbReference>
<evidence type="ECO:0000256" key="7">
    <source>
        <dbReference type="ARBA" id="ARBA00022485"/>
    </source>
</evidence>
<comment type="cofactor">
    <cofactor evidence="2">
        <name>[4Fe-4S] cluster</name>
        <dbReference type="ChEBI" id="CHEBI:49883"/>
    </cofactor>
</comment>
<dbReference type="EC" id="4.2.1.3" evidence="15"/>
<keyword evidence="9" id="KW-0479">Metal-binding</keyword>
<dbReference type="UniPathway" id="UPA00223">
    <property type="reaction ID" value="UER00718"/>
</dbReference>
<comment type="catalytic activity">
    <reaction evidence="1">
        <text>(2S,3R)-3-hydroxybutane-1,2,3-tricarboxylate = 2-methyl-cis-aconitate + H2O</text>
        <dbReference type="Rhea" id="RHEA:17941"/>
        <dbReference type="ChEBI" id="CHEBI:15377"/>
        <dbReference type="ChEBI" id="CHEBI:57429"/>
        <dbReference type="ChEBI" id="CHEBI:57872"/>
        <dbReference type="EC" id="4.2.1.99"/>
    </reaction>
</comment>
<comment type="pathway">
    <text evidence="3">Carbohydrate metabolism; tricarboxylic acid cycle; isocitrate from oxaloacetate: step 2/2.</text>
</comment>
<dbReference type="GO" id="GO:0047456">
    <property type="term" value="F:2-methylisocitrate dehydratase activity"/>
    <property type="evidence" value="ECO:0007669"/>
    <property type="project" value="UniProtKB-EC"/>
</dbReference>
<evidence type="ECO:0000256" key="6">
    <source>
        <dbReference type="ARBA" id="ARBA00011245"/>
    </source>
</evidence>
<dbReference type="AlphaFoldDB" id="A0A2D2DM17"/>
<feature type="domain" description="Aconitase A/isopropylmalate dehydratase small subunit swivel" evidence="17">
    <location>
        <begin position="696"/>
        <end position="825"/>
    </location>
</feature>
<protein>
    <recommendedName>
        <fullName evidence="15">Aconitate hydratase</fullName>
        <shortName evidence="15">Aconitase</shortName>
        <ecNumber evidence="15">4.2.1.3</ecNumber>
    </recommendedName>
</protein>
<dbReference type="FunFam" id="3.30.499.10:FF:000020">
    <property type="entry name" value="Aconitate hydratase A"/>
    <property type="match status" value="1"/>
</dbReference>
<accession>A0A2D2DM17</accession>
<evidence type="ECO:0000313" key="19">
    <source>
        <dbReference type="Proteomes" id="UP000229897"/>
    </source>
</evidence>
<dbReference type="InterPro" id="IPR006249">
    <property type="entry name" value="Aconitase/IRP2"/>
</dbReference>
<keyword evidence="10" id="KW-0694">RNA-binding</keyword>
<dbReference type="GO" id="GO:0051539">
    <property type="term" value="F:4 iron, 4 sulfur cluster binding"/>
    <property type="evidence" value="ECO:0007669"/>
    <property type="project" value="UniProtKB-KW"/>
</dbReference>
<dbReference type="Gene3D" id="3.30.499.10">
    <property type="entry name" value="Aconitase, domain 3"/>
    <property type="match status" value="2"/>
</dbReference>
<organism evidence="18 19">
    <name type="scientific">Massilia violaceinigra</name>
    <dbReference type="NCBI Taxonomy" id="2045208"/>
    <lineage>
        <taxon>Bacteria</taxon>
        <taxon>Pseudomonadati</taxon>
        <taxon>Pseudomonadota</taxon>
        <taxon>Betaproteobacteria</taxon>
        <taxon>Burkholderiales</taxon>
        <taxon>Oxalobacteraceae</taxon>
        <taxon>Telluria group</taxon>
        <taxon>Massilia</taxon>
    </lineage>
</organism>
<dbReference type="Gene3D" id="3.20.19.10">
    <property type="entry name" value="Aconitase, domain 4"/>
    <property type="match status" value="1"/>
</dbReference>
<dbReference type="NCBIfam" id="TIGR01341">
    <property type="entry name" value="aconitase_1"/>
    <property type="match status" value="1"/>
</dbReference>
<dbReference type="Gene3D" id="6.10.190.10">
    <property type="match status" value="1"/>
</dbReference>
<evidence type="ECO:0000256" key="12">
    <source>
        <dbReference type="ARBA" id="ARBA00023014"/>
    </source>
</evidence>